<reference evidence="5" key="3">
    <citation type="submission" date="2016-10" db="EMBL/GenBank/DDBJ databases">
        <authorList>
            <person name="Varghese N."/>
        </authorList>
    </citation>
    <scope>NUCLEOTIDE SEQUENCE [LARGE SCALE GENOMIC DNA]</scope>
    <source>
        <strain evidence="5">DSM 16632</strain>
    </source>
</reference>
<reference evidence="3" key="4">
    <citation type="submission" date="2016-10" db="EMBL/GenBank/DDBJ databases">
        <authorList>
            <person name="de Groot N.N."/>
        </authorList>
    </citation>
    <scope>NUCLEOTIDE SEQUENCE [LARGE SCALE GENOMIC DNA]</scope>
    <source>
        <strain evidence="3">DSM 16632</strain>
    </source>
</reference>
<name>A0A126QZK3_METOL</name>
<dbReference type="AlphaFoldDB" id="A0A126QZK3"/>
<dbReference type="RefSeq" id="WP_067146787.1">
    <property type="nucleotide sequence ID" value="NZ_CP014265.1"/>
</dbReference>
<dbReference type="Pfam" id="PF12838">
    <property type="entry name" value="Fer4_7"/>
    <property type="match status" value="1"/>
</dbReference>
<keyword evidence="4" id="KW-1185">Reference proteome</keyword>
<dbReference type="EMBL" id="FOTL01000008">
    <property type="protein sequence ID" value="SFL38250.1"/>
    <property type="molecule type" value="Genomic_DNA"/>
</dbReference>
<evidence type="ECO:0000313" key="2">
    <source>
        <dbReference type="EMBL" id="AMK15491.1"/>
    </source>
</evidence>
<dbReference type="SUPFAM" id="SSF54862">
    <property type="entry name" value="4Fe-4S ferredoxins"/>
    <property type="match status" value="1"/>
</dbReference>
<accession>A0A126QZK3</accession>
<proteinExistence type="predicted"/>
<dbReference type="GeneID" id="28489233"/>
<dbReference type="PATRIC" id="fig|294671.3.peg.978"/>
<dbReference type="Proteomes" id="UP000183442">
    <property type="component" value="Unassembled WGS sequence"/>
</dbReference>
<evidence type="ECO:0000313" key="3">
    <source>
        <dbReference type="EMBL" id="SFL38250.1"/>
    </source>
</evidence>
<feature type="domain" description="4Fe-4S ferredoxin-type" evidence="1">
    <location>
        <begin position="8"/>
        <end position="37"/>
    </location>
</feature>
<dbReference type="GO" id="GO:0016491">
    <property type="term" value="F:oxidoreductase activity"/>
    <property type="evidence" value="ECO:0007669"/>
    <property type="project" value="UniProtKB-ARBA"/>
</dbReference>
<dbReference type="InterPro" id="IPR017896">
    <property type="entry name" value="4Fe4S_Fe-S-bd"/>
</dbReference>
<dbReference type="OrthoDB" id="23833at2157"/>
<organism evidence="2 4">
    <name type="scientific">Methanobrevibacter olleyae</name>
    <dbReference type="NCBI Taxonomy" id="294671"/>
    <lineage>
        <taxon>Archaea</taxon>
        <taxon>Methanobacteriati</taxon>
        <taxon>Methanobacteriota</taxon>
        <taxon>Methanomada group</taxon>
        <taxon>Methanobacteria</taxon>
        <taxon>Methanobacteriales</taxon>
        <taxon>Methanobacteriaceae</taxon>
        <taxon>Methanobrevibacter</taxon>
    </lineage>
</organism>
<reference evidence="4" key="2">
    <citation type="submission" date="2016-02" db="EMBL/GenBank/DDBJ databases">
        <title>The draft genome sequence of the rumen methanogen Methanobrevibacter olleyae YLM1.</title>
        <authorList>
            <consortium name="New Zealand Agricultural Greenhouse Gas Research Centre/Pastoral Greenhouse Gas Research Consortium"/>
            <person name="Kelly W.J."/>
            <person name="Li D."/>
            <person name="Lambie S.C."/>
            <person name="Attwood G.T."/>
            <person name="Altermann E."/>
            <person name="Leahy S.C."/>
        </authorList>
    </citation>
    <scope>NUCLEOTIDE SEQUENCE [LARGE SCALE GENOMIC DNA]</scope>
    <source>
        <strain evidence="4">YLM1</strain>
    </source>
</reference>
<evidence type="ECO:0000313" key="5">
    <source>
        <dbReference type="Proteomes" id="UP000183442"/>
    </source>
</evidence>
<feature type="domain" description="4Fe-4S ferredoxin-type" evidence="1">
    <location>
        <begin position="44"/>
        <end position="74"/>
    </location>
</feature>
<gene>
    <name evidence="3" type="ORF">SAMN02910297_00745</name>
    <name evidence="2" type="ORF">YLM1_0934</name>
</gene>
<evidence type="ECO:0000313" key="4">
    <source>
        <dbReference type="Proteomes" id="UP000066376"/>
    </source>
</evidence>
<evidence type="ECO:0000259" key="1">
    <source>
        <dbReference type="PROSITE" id="PS51379"/>
    </source>
</evidence>
<dbReference type="PROSITE" id="PS51379">
    <property type="entry name" value="4FE4S_FER_2"/>
    <property type="match status" value="2"/>
</dbReference>
<dbReference type="EMBL" id="CP014265">
    <property type="protein sequence ID" value="AMK15491.1"/>
    <property type="molecule type" value="Genomic_DNA"/>
</dbReference>
<dbReference type="PROSITE" id="PS00198">
    <property type="entry name" value="4FE4S_FER_1"/>
    <property type="match status" value="1"/>
</dbReference>
<protein>
    <submittedName>
        <fullName evidence="3">2-oxoisovalerate ferredoxin oxidoreductase delta subunit</fullName>
    </submittedName>
    <submittedName>
        <fullName evidence="2">Ketoisovalerate ferredoxin oxidoreductase gamma subunit VorC</fullName>
    </submittedName>
</protein>
<dbReference type="KEGG" id="mol:YLM1_0934"/>
<dbReference type="InterPro" id="IPR017900">
    <property type="entry name" value="4Fe4S_Fe_S_CS"/>
</dbReference>
<dbReference type="STRING" id="294671.YLM1_0934"/>
<dbReference type="Proteomes" id="UP000066376">
    <property type="component" value="Chromosome"/>
</dbReference>
<sequence>MNLNKVKPYPIISKNNCKACLRCISACSVECLKLSEEINDSGYQYAEYTGEGCIGCGDCYYTCPEPLAIEVHIPKRTRKPKGDA</sequence>
<reference evidence="2 4" key="1">
    <citation type="journal article" date="2016" name="Genome Announc.">
        <title>Draft Genome Sequence of the Rumen Methanogen Methanobrevibacter olleyae YLM1.</title>
        <authorList>
            <person name="Kelly W.J."/>
            <person name="Li D."/>
            <person name="Lambie S.C."/>
            <person name="Cox F."/>
            <person name="Attwood G.T."/>
            <person name="Altermann E."/>
            <person name="Leahy S.C."/>
        </authorList>
    </citation>
    <scope>NUCLEOTIDE SEQUENCE [LARGE SCALE GENOMIC DNA]</scope>
    <source>
        <strain evidence="2 4">YLM1</strain>
    </source>
</reference>
<dbReference type="Gene3D" id="3.30.70.20">
    <property type="match status" value="1"/>
</dbReference>